<dbReference type="PANTHER" id="PTHR10443">
    <property type="entry name" value="MICROSOMAL DIPEPTIDASE"/>
    <property type="match status" value="1"/>
</dbReference>
<sequence length="318" mass="33473">VVDLHVDVPWQVHFKGRDRRLDDGHARRETLVAGNYLGIVLPIYLPDRARPEGPQIEDASAILATIEAIIAANPVFLPLGSARAEPGRISTFLSIEGAGAFAADIAQIDRFIARGVRLISPNHAQNTRLSSSATGEPAAFGLTELGKRFCERVYAQGALIDVSHVSDAAFADLVPIAAAHGAPIVATHSNARAVANRPRNLTDEQLRLIARSGGVAGLNFHAPFVSGASEADIDDVIAQVDHMVRVAGVDHVAIGSDFDGGIIPPKGLDDASTLPALAARLRQRGMSRVDVEKIFSQNALRVLGWRPAGGPAAAGAGM</sequence>
<dbReference type="Proteomes" id="UP000075635">
    <property type="component" value="Unassembled WGS sequence"/>
</dbReference>
<dbReference type="AlphaFoldDB" id="A0A150RZW1"/>
<dbReference type="InterPro" id="IPR032466">
    <property type="entry name" value="Metal_Hydrolase"/>
</dbReference>
<dbReference type="SUPFAM" id="SSF51556">
    <property type="entry name" value="Metallo-dependent hydrolases"/>
    <property type="match status" value="1"/>
</dbReference>
<proteinExistence type="predicted"/>
<evidence type="ECO:0000313" key="1">
    <source>
        <dbReference type="EMBL" id="KYF85709.1"/>
    </source>
</evidence>
<gene>
    <name evidence="1" type="ORF">BE17_39605</name>
</gene>
<evidence type="ECO:0000313" key="2">
    <source>
        <dbReference type="Proteomes" id="UP000075635"/>
    </source>
</evidence>
<dbReference type="Pfam" id="PF01244">
    <property type="entry name" value="Peptidase_M19"/>
    <property type="match status" value="1"/>
</dbReference>
<comment type="caution">
    <text evidence="1">The sequence shown here is derived from an EMBL/GenBank/DDBJ whole genome shotgun (WGS) entry which is preliminary data.</text>
</comment>
<dbReference type="Gene3D" id="3.20.20.140">
    <property type="entry name" value="Metal-dependent hydrolases"/>
    <property type="match status" value="1"/>
</dbReference>
<dbReference type="EMBL" id="JEMB01001648">
    <property type="protein sequence ID" value="KYF85709.1"/>
    <property type="molecule type" value="Genomic_DNA"/>
</dbReference>
<feature type="non-terminal residue" evidence="1">
    <location>
        <position position="1"/>
    </location>
</feature>
<dbReference type="PANTHER" id="PTHR10443:SF12">
    <property type="entry name" value="DIPEPTIDASE"/>
    <property type="match status" value="1"/>
</dbReference>
<protein>
    <submittedName>
        <fullName evidence="1">Dipeptidase</fullName>
    </submittedName>
</protein>
<dbReference type="PROSITE" id="PS51365">
    <property type="entry name" value="RENAL_DIPEPTIDASE_2"/>
    <property type="match status" value="1"/>
</dbReference>
<accession>A0A150RZW1</accession>
<dbReference type="GO" id="GO:0070573">
    <property type="term" value="F:metallodipeptidase activity"/>
    <property type="evidence" value="ECO:0007669"/>
    <property type="project" value="InterPro"/>
</dbReference>
<name>A0A150RZW1_SORCE</name>
<dbReference type="InterPro" id="IPR008257">
    <property type="entry name" value="Pept_M19"/>
</dbReference>
<organism evidence="1 2">
    <name type="scientific">Sorangium cellulosum</name>
    <name type="common">Polyangium cellulosum</name>
    <dbReference type="NCBI Taxonomy" id="56"/>
    <lineage>
        <taxon>Bacteria</taxon>
        <taxon>Pseudomonadati</taxon>
        <taxon>Myxococcota</taxon>
        <taxon>Polyangia</taxon>
        <taxon>Polyangiales</taxon>
        <taxon>Polyangiaceae</taxon>
        <taxon>Sorangium</taxon>
    </lineage>
</organism>
<dbReference type="GO" id="GO:0006508">
    <property type="term" value="P:proteolysis"/>
    <property type="evidence" value="ECO:0007669"/>
    <property type="project" value="InterPro"/>
</dbReference>
<reference evidence="1 2" key="1">
    <citation type="submission" date="2014-02" db="EMBL/GenBank/DDBJ databases">
        <title>The small core and large imbalanced accessory genome model reveals a collaborative survival strategy of Sorangium cellulosum strains in nature.</title>
        <authorList>
            <person name="Han K."/>
            <person name="Peng R."/>
            <person name="Blom J."/>
            <person name="Li Y.-Z."/>
        </authorList>
    </citation>
    <scope>NUCLEOTIDE SEQUENCE [LARGE SCALE GENOMIC DNA]</scope>
    <source>
        <strain evidence="1 2">So0011-07</strain>
    </source>
</reference>